<comment type="caution">
    <text evidence="1">The sequence shown here is derived from an EMBL/GenBank/DDBJ whole genome shotgun (WGS) entry which is preliminary data.</text>
</comment>
<dbReference type="InterPro" id="IPR011604">
    <property type="entry name" value="PDDEXK-like_dom_sf"/>
</dbReference>
<dbReference type="RefSeq" id="WP_183972041.1">
    <property type="nucleotide sequence ID" value="NZ_JACIBY010000002.1"/>
</dbReference>
<dbReference type="AlphaFoldDB" id="A0A7W5ZHM4"/>
<keyword evidence="2" id="KW-1185">Reference proteome</keyword>
<dbReference type="Proteomes" id="UP000541352">
    <property type="component" value="Unassembled WGS sequence"/>
</dbReference>
<dbReference type="Pfam" id="PF10117">
    <property type="entry name" value="McrBC"/>
    <property type="match status" value="1"/>
</dbReference>
<dbReference type="Gene3D" id="3.90.320.10">
    <property type="match status" value="1"/>
</dbReference>
<evidence type="ECO:0000313" key="2">
    <source>
        <dbReference type="Proteomes" id="UP000541352"/>
    </source>
</evidence>
<gene>
    <name evidence="1" type="ORF">FHS57_001299</name>
</gene>
<evidence type="ECO:0000313" key="1">
    <source>
        <dbReference type="EMBL" id="MBB3837305.1"/>
    </source>
</evidence>
<accession>A0A7W5ZHM4</accession>
<name>A0A7W5ZHM4_9BACT</name>
<protein>
    <submittedName>
        <fullName evidence="1">5-methylcytosine-specific restriction enzyme subunit McrC</fullName>
    </submittedName>
</protein>
<dbReference type="EMBL" id="JACIBY010000002">
    <property type="protein sequence ID" value="MBB3837305.1"/>
    <property type="molecule type" value="Genomic_DNA"/>
</dbReference>
<dbReference type="PANTHER" id="PTHR38733:SF1">
    <property type="entry name" value="TYPE IV METHYL-DIRECTED RESTRICTION ENZYME ECOKMCRBC"/>
    <property type="match status" value="1"/>
</dbReference>
<dbReference type="InterPro" id="IPR019292">
    <property type="entry name" value="McrC"/>
</dbReference>
<dbReference type="PANTHER" id="PTHR38733">
    <property type="entry name" value="PROTEIN MCRC"/>
    <property type="match status" value="1"/>
</dbReference>
<proteinExistence type="predicted"/>
<reference evidence="1 2" key="1">
    <citation type="submission" date="2020-08" db="EMBL/GenBank/DDBJ databases">
        <title>Genomic Encyclopedia of Type Strains, Phase IV (KMG-IV): sequencing the most valuable type-strain genomes for metagenomic binning, comparative biology and taxonomic classification.</title>
        <authorList>
            <person name="Goeker M."/>
        </authorList>
    </citation>
    <scope>NUCLEOTIDE SEQUENCE [LARGE SCALE GENOMIC DNA]</scope>
    <source>
        <strain evidence="1 2">DSM 17976</strain>
    </source>
</reference>
<sequence>MPQHFTITEHGYIRRLSTALRKEQTDTLSAIFVSDSTFELLKQLSFQANTDPLLTYSVQKGGEFIRIKNYVGVLQLADRTQIEILPKIALHTQLPEMRLALLRMLRTVPELPFHRLSQAQLQQAHLPVWEIFISAFIAEIEQLTRQGIQKSYETVEEQSRFLKGKWQYHRQNHAHPELLAVEHDQFIADILPNRLLKTCIEFLAKRSHYLPNQAKLRKLRFIWDEIQPSSTLTEDFQKAQHLARSFDRYTQALKWAKILLMNQSWSTFGKNTNESLLFPTEQLFERYVAQGFKRYCQEYEVVYQETAHYLLQRHDGKPQFKLRPDLVLRLHKHVIVIDIKWKRISPEAPNYGIDQADLYQLYAYGQKYRATELYLLYPAHESFTTPLPAFRFDDALQLIILPFDITQPLSTAIGTVRAIIDHQTNTPMS</sequence>
<organism evidence="1 2">
    <name type="scientific">Runella defluvii</name>
    <dbReference type="NCBI Taxonomy" id="370973"/>
    <lineage>
        <taxon>Bacteria</taxon>
        <taxon>Pseudomonadati</taxon>
        <taxon>Bacteroidota</taxon>
        <taxon>Cytophagia</taxon>
        <taxon>Cytophagales</taxon>
        <taxon>Spirosomataceae</taxon>
        <taxon>Runella</taxon>
    </lineage>
</organism>